<dbReference type="InterPro" id="IPR001214">
    <property type="entry name" value="SET_dom"/>
</dbReference>
<evidence type="ECO:0000256" key="1">
    <source>
        <dbReference type="SAM" id="MobiDB-lite"/>
    </source>
</evidence>
<feature type="compositionally biased region" description="Polar residues" evidence="1">
    <location>
        <begin position="381"/>
        <end position="393"/>
    </location>
</feature>
<dbReference type="SMART" id="SM00317">
    <property type="entry name" value="SET"/>
    <property type="match status" value="1"/>
</dbReference>
<evidence type="ECO:0000259" key="2">
    <source>
        <dbReference type="PROSITE" id="PS50280"/>
    </source>
</evidence>
<feature type="region of interest" description="Disordered" evidence="1">
    <location>
        <begin position="66"/>
        <end position="94"/>
    </location>
</feature>
<sequence length="1130" mass="127819">MESEKHNEWSSALDEDLIQDPVSAVIPPGPAPWSLSAGPWSSESSVPAVLHQSAEAHNYNRFIPSNETQSQTIQTEDWTEDRSTNTNENWESDMSSRISSLKDAMHHVVSKTDKTFKLVVKYINAVKGRGLFAKGSICKDEFVVEYRGDIINDAELQNRRKRYHTSSAAFMFEFKWRGKTWCIDASREDGSFGRIVNDDHKHPNCEMRKIYVNGKIHLCLFALNDIKEGEEITYDYGGEDYPWRTQMTSIAANTKAEGDSDPSPRSQTQMNDATGQNNSPQQIVTQLQNENEIFVPRLRPTKSIIMKDKDLEDSDELFDSTPESSDYYFTDTTSESDFDSDANLIPNQTKLQLLYDELDVDDSGSLSSLDCDTATPEKTHSLASEASGTEEPCSSQNAIEGVVVSAYQKRGVSRVYNKRHYCLYCCKPYAKMARHLESSHANESDVAKALSFPKSSKERKKQLDYIRNRGNYVHNAAVMESGKGELVPYKRPSKEAQGKDFMHCAYCQGLFARKVLWRHMRTCILQPQSVPLKPGKNRVQSMCIYTGPVPSNMTKQLWEVISVMNLDPITDIIKKDKVIIDVGQHLLNIGGLTAKNKQCVREKMRELGRLVHNARRVTSLKTMEDCVNPKKYMETVKAVKYTCGYESEKFMIPSLAKKLGNSLLQVSKLLKAQGLMSNDKQRVKNASEFQDVHQEKWNEMILDTALRNIREAKWNVPALIPFAEDVQKMHTYLSQVQGEWYKSLSESSSTKAWMELAKVCLAQIILFNRRRGGEVACMTLSAFFSRDTSDPHEDVDWALSEVEKKLCRHISRIITMGKCGQPVPILLTPKMLCSLELLVKQREPCGVLKDNVYMFAKPEAMTHFRGSDCLRGFAKACGAKCPKSLTSTRLRKHAAVLSTVLNMTETEMDQLANFLGHDIKMNREFCLLPEKTLQLAKICKVLMALEQGRFAEFHGKNLDEIVIDPDEKVLESDEDRIIQEGHCSSAAYEPIAEEALTPAERNDMPPPPKRQKPPSPPPPSGASAVRPCFQDEEAGVLSGNFTSCHAIDCMPSGSIKGQTTHKKNPWQQTEVQAVERHMMRFITSFTVPGKSDCEKCLKAEPEALKNRDWKNVKFFIYNRITAYKKSLQCK</sequence>
<dbReference type="InterPro" id="IPR046341">
    <property type="entry name" value="SET_dom_sf"/>
</dbReference>
<feature type="compositionally biased region" description="Polar residues" evidence="1">
    <location>
        <begin position="66"/>
        <end position="76"/>
    </location>
</feature>
<feature type="region of interest" description="Disordered" evidence="1">
    <location>
        <begin position="368"/>
        <end position="393"/>
    </location>
</feature>
<dbReference type="PANTHER" id="PTHR33480">
    <property type="entry name" value="SET DOMAIN-CONTAINING PROTEIN-RELATED"/>
    <property type="match status" value="1"/>
</dbReference>
<dbReference type="Ensembl" id="ENSCCRT00000114696.1">
    <property type="protein sequence ID" value="ENSCCRP00000140287.1"/>
    <property type="gene ID" value="ENSCCRG00000072044.1"/>
</dbReference>
<dbReference type="Proteomes" id="UP001108240">
    <property type="component" value="Unplaced"/>
</dbReference>
<feature type="compositionally biased region" description="Polar residues" evidence="1">
    <location>
        <begin position="263"/>
        <end position="278"/>
    </location>
</feature>
<protein>
    <recommendedName>
        <fullName evidence="2">SET domain-containing protein</fullName>
    </recommendedName>
</protein>
<feature type="domain" description="SET" evidence="2">
    <location>
        <begin position="116"/>
        <end position="237"/>
    </location>
</feature>
<feature type="region of interest" description="Disordered" evidence="1">
    <location>
        <begin position="999"/>
        <end position="1026"/>
    </location>
</feature>
<feature type="compositionally biased region" description="Pro residues" evidence="1">
    <location>
        <begin position="1004"/>
        <end position="1020"/>
    </location>
</feature>
<dbReference type="SUPFAM" id="SSF82199">
    <property type="entry name" value="SET domain"/>
    <property type="match status" value="1"/>
</dbReference>
<dbReference type="PANTHER" id="PTHR33480:SF5">
    <property type="entry name" value="SI:DKEY-51D8.9"/>
    <property type="match status" value="1"/>
</dbReference>
<keyword evidence="4" id="KW-1185">Reference proteome</keyword>
<feature type="region of interest" description="Disordered" evidence="1">
    <location>
        <begin position="253"/>
        <end position="278"/>
    </location>
</feature>
<reference evidence="3" key="2">
    <citation type="submission" date="2025-09" db="UniProtKB">
        <authorList>
            <consortium name="Ensembl"/>
        </authorList>
    </citation>
    <scope>IDENTIFICATION</scope>
</reference>
<dbReference type="PROSITE" id="PS50280">
    <property type="entry name" value="SET"/>
    <property type="match status" value="1"/>
</dbReference>
<evidence type="ECO:0000313" key="4">
    <source>
        <dbReference type="Proteomes" id="UP001108240"/>
    </source>
</evidence>
<dbReference type="AlphaFoldDB" id="A0A9J8A5W1"/>
<evidence type="ECO:0000313" key="3">
    <source>
        <dbReference type="Ensembl" id="ENSCCRP00000140287.1"/>
    </source>
</evidence>
<proteinExistence type="predicted"/>
<accession>A0A9J8A5W1</accession>
<reference evidence="3" key="1">
    <citation type="submission" date="2025-08" db="UniProtKB">
        <authorList>
            <consortium name="Ensembl"/>
        </authorList>
    </citation>
    <scope>IDENTIFICATION</scope>
</reference>
<name>A0A9J8A5W1_CYPCA</name>
<organism evidence="3 4">
    <name type="scientific">Cyprinus carpio carpio</name>
    <dbReference type="NCBI Taxonomy" id="630221"/>
    <lineage>
        <taxon>Eukaryota</taxon>
        <taxon>Metazoa</taxon>
        <taxon>Chordata</taxon>
        <taxon>Craniata</taxon>
        <taxon>Vertebrata</taxon>
        <taxon>Euteleostomi</taxon>
        <taxon>Actinopterygii</taxon>
        <taxon>Neopterygii</taxon>
        <taxon>Teleostei</taxon>
        <taxon>Ostariophysi</taxon>
        <taxon>Cypriniformes</taxon>
        <taxon>Cyprinidae</taxon>
        <taxon>Cyprininae</taxon>
        <taxon>Cyprinus</taxon>
    </lineage>
</organism>
<feature type="compositionally biased region" description="Polar residues" evidence="1">
    <location>
        <begin position="84"/>
        <end position="94"/>
    </location>
</feature>
<dbReference type="Gene3D" id="2.170.270.10">
    <property type="entry name" value="SET domain"/>
    <property type="match status" value="1"/>
</dbReference>
<dbReference type="GeneTree" id="ENSGT00940000165604"/>
<dbReference type="Pfam" id="PF00856">
    <property type="entry name" value="SET"/>
    <property type="match status" value="1"/>
</dbReference>